<feature type="region of interest" description="Disordered" evidence="1">
    <location>
        <begin position="31"/>
        <end position="66"/>
    </location>
</feature>
<name>A0A6I8U3C2_AEDAE</name>
<feature type="region of interest" description="Disordered" evidence="1">
    <location>
        <begin position="255"/>
        <end position="325"/>
    </location>
</feature>
<evidence type="ECO:0000256" key="1">
    <source>
        <dbReference type="SAM" id="MobiDB-lite"/>
    </source>
</evidence>
<evidence type="ECO:0000313" key="4">
    <source>
        <dbReference type="Proteomes" id="UP000008820"/>
    </source>
</evidence>
<dbReference type="EnsemblMetazoa" id="AAEL025283-RA">
    <property type="protein sequence ID" value="AAEL025283-PA"/>
    <property type="gene ID" value="AAEL025283"/>
</dbReference>
<keyword evidence="4" id="KW-1185">Reference proteome</keyword>
<reference evidence="2" key="2">
    <citation type="submission" date="2020-05" db="UniProtKB">
        <authorList>
            <consortium name="EnsemblMetazoa"/>
        </authorList>
    </citation>
    <scope>IDENTIFICATION</scope>
    <source>
        <strain evidence="2">LVP_AGWG</strain>
    </source>
</reference>
<evidence type="ECO:0000313" key="2">
    <source>
        <dbReference type="EnsemblMetazoa" id="AAEL025283-PA"/>
    </source>
</evidence>
<dbReference type="AlphaFoldDB" id="A0A6I8U3C2"/>
<accession>A0A6I8U3C2</accession>
<evidence type="ECO:0000313" key="3">
    <source>
        <dbReference type="EnsemblMetazoa" id="AAEL027544-PA"/>
    </source>
</evidence>
<feature type="compositionally biased region" description="Polar residues" evidence="1">
    <location>
        <begin position="308"/>
        <end position="325"/>
    </location>
</feature>
<dbReference type="OrthoDB" id="6159439at2759"/>
<protein>
    <submittedName>
        <fullName evidence="2">Uncharacterized protein</fullName>
    </submittedName>
</protein>
<gene>
    <name evidence="2" type="primary">110675233</name>
    <name evidence="3" type="synonym">110681128</name>
</gene>
<feature type="compositionally biased region" description="Basic and acidic residues" evidence="1">
    <location>
        <begin position="39"/>
        <end position="49"/>
    </location>
</feature>
<organism evidence="2 4">
    <name type="scientific">Aedes aegypti</name>
    <name type="common">Yellowfever mosquito</name>
    <name type="synonym">Culex aegypti</name>
    <dbReference type="NCBI Taxonomy" id="7159"/>
    <lineage>
        <taxon>Eukaryota</taxon>
        <taxon>Metazoa</taxon>
        <taxon>Ecdysozoa</taxon>
        <taxon>Arthropoda</taxon>
        <taxon>Hexapoda</taxon>
        <taxon>Insecta</taxon>
        <taxon>Pterygota</taxon>
        <taxon>Neoptera</taxon>
        <taxon>Endopterygota</taxon>
        <taxon>Diptera</taxon>
        <taxon>Nematocera</taxon>
        <taxon>Culicoidea</taxon>
        <taxon>Culicidae</taxon>
        <taxon>Culicinae</taxon>
        <taxon>Aedini</taxon>
        <taxon>Aedes</taxon>
        <taxon>Stegomyia</taxon>
    </lineage>
</organism>
<feature type="compositionally biased region" description="Pro residues" evidence="1">
    <location>
        <begin position="268"/>
        <end position="279"/>
    </location>
</feature>
<sequence>MEQLAHFVTKSFEYNNSRVLDILDMRTIGSGGGNSRAGLGEDFHSRSSDPELMSNNSSSVASVGENGDLEEEIHSHTLAQRQNSVGSGGGENDDEESIDIEITDLSYSSAGGANAMMNGVGESDRVKPISSVSSSVVVKNAFGSGNGSDNNNDSVISNRNETSVIRKHDNKLLMIGRDNSKDEEMELTRTSITNKKHVPKNWLIADLVEEKQDKHPKAKQDVALNLVRSETEPSYKSSDMSLLVRPKPASELLKQSVDLINGGGHSYPPQPLTPIPPPAQGGSEHDGNGYHHPSHRTHTGNHTDNDSDTAPTTRQIANRSSGSAD</sequence>
<proteinExistence type="predicted"/>
<dbReference type="EnsemblMetazoa" id="AAEL027544-RA">
    <property type="protein sequence ID" value="AAEL027544-PA"/>
    <property type="gene ID" value="AAEL027544"/>
</dbReference>
<dbReference type="InParanoid" id="A0A6I8U3C2"/>
<dbReference type="Proteomes" id="UP000008820">
    <property type="component" value="Chromosome 2"/>
</dbReference>
<reference evidence="2 4" key="1">
    <citation type="submission" date="2017-06" db="EMBL/GenBank/DDBJ databases">
        <title>Aedes aegypti genome working group (AGWG) sequencing and assembly.</title>
        <authorList>
            <consortium name="Aedes aegypti Genome Working Group (AGWG)"/>
            <person name="Matthews B.J."/>
        </authorList>
    </citation>
    <scope>NUCLEOTIDE SEQUENCE [LARGE SCALE GENOMIC DNA]</scope>
    <source>
        <strain evidence="2 4">LVP_AGWG</strain>
    </source>
</reference>